<organism evidence="2 3">
    <name type="scientific">Babjeviella inositovora NRRL Y-12698</name>
    <dbReference type="NCBI Taxonomy" id="984486"/>
    <lineage>
        <taxon>Eukaryota</taxon>
        <taxon>Fungi</taxon>
        <taxon>Dikarya</taxon>
        <taxon>Ascomycota</taxon>
        <taxon>Saccharomycotina</taxon>
        <taxon>Pichiomycetes</taxon>
        <taxon>Serinales incertae sedis</taxon>
        <taxon>Babjeviella</taxon>
    </lineage>
</organism>
<evidence type="ECO:0000313" key="3">
    <source>
        <dbReference type="Proteomes" id="UP000094336"/>
    </source>
</evidence>
<dbReference type="SMART" id="SM00268">
    <property type="entry name" value="ACTIN"/>
    <property type="match status" value="1"/>
</dbReference>
<keyword evidence="3" id="KW-1185">Reference proteome</keyword>
<dbReference type="InterPro" id="IPR043129">
    <property type="entry name" value="ATPase_NBD"/>
</dbReference>
<dbReference type="STRING" id="984486.A0A1E3QVI1"/>
<dbReference type="GO" id="GO:0006337">
    <property type="term" value="P:nucleosome disassembly"/>
    <property type="evidence" value="ECO:0007669"/>
    <property type="project" value="EnsemblFungi"/>
</dbReference>
<proteinExistence type="inferred from homology"/>
<reference evidence="3" key="1">
    <citation type="submission" date="2016-05" db="EMBL/GenBank/DDBJ databases">
        <title>Comparative genomics of biotechnologically important yeasts.</title>
        <authorList>
            <consortium name="DOE Joint Genome Institute"/>
            <person name="Riley R."/>
            <person name="Haridas S."/>
            <person name="Wolfe K.H."/>
            <person name="Lopes M.R."/>
            <person name="Hittinger C.T."/>
            <person name="Goker M."/>
            <person name="Salamov A."/>
            <person name="Wisecaver J."/>
            <person name="Long T.M."/>
            <person name="Aerts A.L."/>
            <person name="Barry K."/>
            <person name="Choi C."/>
            <person name="Clum A."/>
            <person name="Coughlan A.Y."/>
            <person name="Deshpande S."/>
            <person name="Douglass A.P."/>
            <person name="Hanson S.J."/>
            <person name="Klenk H.-P."/>
            <person name="Labutti K."/>
            <person name="Lapidus A."/>
            <person name="Lindquist E."/>
            <person name="Lipzen A."/>
            <person name="Meier-Kolthoff J.P."/>
            <person name="Ohm R.A."/>
            <person name="Otillar R.P."/>
            <person name="Pangilinan J."/>
            <person name="Peng Y."/>
            <person name="Rokas A."/>
            <person name="Rosa C.A."/>
            <person name="Scheuner C."/>
            <person name="Sibirny A.A."/>
            <person name="Slot J.C."/>
            <person name="Stielow J.B."/>
            <person name="Sun H."/>
            <person name="Kurtzman C.P."/>
            <person name="Blackwell M."/>
            <person name="Grigoriev I.V."/>
            <person name="Jeffries T.W."/>
        </authorList>
    </citation>
    <scope>NUCLEOTIDE SEQUENCE [LARGE SCALE GENOMIC DNA]</scope>
    <source>
        <strain evidence="3">NRRL Y-12698</strain>
    </source>
</reference>
<dbReference type="Pfam" id="PF00022">
    <property type="entry name" value="Actin"/>
    <property type="match status" value="1"/>
</dbReference>
<dbReference type="GO" id="GO:0006368">
    <property type="term" value="P:transcription elongation by RNA polymerase II"/>
    <property type="evidence" value="ECO:0007669"/>
    <property type="project" value="EnsemblFungi"/>
</dbReference>
<name>A0A1E3QVI1_9ASCO</name>
<dbReference type="OrthoDB" id="74201at2759"/>
<accession>A0A1E3QVI1</accession>
<dbReference type="Gene3D" id="3.30.420.40">
    <property type="match status" value="2"/>
</dbReference>
<dbReference type="InterPro" id="IPR004000">
    <property type="entry name" value="Actin"/>
</dbReference>
<gene>
    <name evidence="2" type="ORF">BABINDRAFT_109915</name>
</gene>
<dbReference type="EMBL" id="KV454427">
    <property type="protein sequence ID" value="ODQ81668.1"/>
    <property type="molecule type" value="Genomic_DNA"/>
</dbReference>
<dbReference type="RefSeq" id="XP_018986996.1">
    <property type="nucleotide sequence ID" value="XM_019126823.1"/>
</dbReference>
<dbReference type="GeneID" id="30144677"/>
<evidence type="ECO:0000256" key="1">
    <source>
        <dbReference type="RuleBase" id="RU000487"/>
    </source>
</evidence>
<protein>
    <recommendedName>
        <fullName evidence="4">Actin-like protein ARP9</fullName>
    </recommendedName>
</protein>
<dbReference type="AlphaFoldDB" id="A0A1E3QVI1"/>
<sequence length="444" mass="49393">MVHYKEENYLIIQPGSQSTYVSFGLEDSLAPPAYVFPTKVYQSGDNFSCTDSSLPEVYPIVGGEIINIEALKYLIKVIVKSLNKQFPLKLTSLIPLLLLSSFHWSRLHIEQLTQYALEDLQFLGFNILPTCLGNLFSVSREGLATATVIDIGYERTEITPIIDYLPARFASTTVKLGGQSIDQEIRRYLPDFSPLQIDALKKSDIFEVLSHADKISSFYGLDELTKEEEGILDVAAIVTSNNTKEIIEGKKKKEKTEKPNSELEINTFPDPISGEDISVGLQRFRGCEPLLEAISHHLYIQLGKIDDLAKRQELWDNLIVVGPTTLIKGFTEALLVQLGDDWLVVPPNKAGSNALAAFQATSALSASGEQFNLQQVPRSLKPVKVPEYFPEWKSVPGSFENCLSVLGGQIYCKQIFGELGEDSFVTKDSYDDKGPLLVWDVCLS</sequence>
<comment type="similarity">
    <text evidence="1">Belongs to the actin family.</text>
</comment>
<dbReference type="SUPFAM" id="SSF53067">
    <property type="entry name" value="Actin-like ATPase domain"/>
    <property type="match status" value="2"/>
</dbReference>
<evidence type="ECO:0000313" key="2">
    <source>
        <dbReference type="EMBL" id="ODQ81668.1"/>
    </source>
</evidence>
<dbReference type="GO" id="GO:0016586">
    <property type="term" value="C:RSC-type complex"/>
    <property type="evidence" value="ECO:0007669"/>
    <property type="project" value="EnsemblFungi"/>
</dbReference>
<dbReference type="PANTHER" id="PTHR11937">
    <property type="entry name" value="ACTIN"/>
    <property type="match status" value="1"/>
</dbReference>
<dbReference type="GO" id="GO:0045944">
    <property type="term" value="P:positive regulation of transcription by RNA polymerase II"/>
    <property type="evidence" value="ECO:0007669"/>
    <property type="project" value="EnsemblFungi"/>
</dbReference>
<dbReference type="Proteomes" id="UP000094336">
    <property type="component" value="Unassembled WGS sequence"/>
</dbReference>
<evidence type="ECO:0008006" key="4">
    <source>
        <dbReference type="Google" id="ProtNLM"/>
    </source>
</evidence>
<dbReference type="Gene3D" id="3.90.640.60">
    <property type="match status" value="1"/>
</dbReference>
<dbReference type="GO" id="GO:0005198">
    <property type="term" value="F:structural molecule activity"/>
    <property type="evidence" value="ECO:0007669"/>
    <property type="project" value="EnsemblFungi"/>
</dbReference>
<dbReference type="GO" id="GO:0016514">
    <property type="term" value="C:SWI/SNF complex"/>
    <property type="evidence" value="ECO:0007669"/>
    <property type="project" value="EnsemblFungi"/>
</dbReference>